<accession>W2L0Q1</accession>
<gene>
    <name evidence="2" type="ORF">L917_10465</name>
</gene>
<proteinExistence type="predicted"/>
<protein>
    <submittedName>
        <fullName evidence="2">Uncharacterized protein</fullName>
    </submittedName>
</protein>
<dbReference type="EMBL" id="KI680214">
    <property type="protein sequence ID" value="ETL90942.1"/>
    <property type="molecule type" value="Genomic_DNA"/>
</dbReference>
<evidence type="ECO:0000256" key="1">
    <source>
        <dbReference type="SAM" id="MobiDB-lite"/>
    </source>
</evidence>
<sequence length="108" mass="11732">MANQAELRQSTSSIEYKYGISSAFTDFTKARTRRMRVGSLGTLMRTATQATPAPEVATPHTKGTTNVQRSTAGLFVLPPNFGINLPKPRDLACPGFAKFTGNEIKLDI</sequence>
<organism evidence="2">
    <name type="scientific">Phytophthora nicotianae</name>
    <name type="common">Potato buckeye rot agent</name>
    <name type="synonym">Phytophthora parasitica</name>
    <dbReference type="NCBI Taxonomy" id="4792"/>
    <lineage>
        <taxon>Eukaryota</taxon>
        <taxon>Sar</taxon>
        <taxon>Stramenopiles</taxon>
        <taxon>Oomycota</taxon>
        <taxon>Peronosporomycetes</taxon>
        <taxon>Peronosporales</taxon>
        <taxon>Peronosporaceae</taxon>
        <taxon>Phytophthora</taxon>
    </lineage>
</organism>
<evidence type="ECO:0000313" key="2">
    <source>
        <dbReference type="EMBL" id="ETL90942.1"/>
    </source>
</evidence>
<reference evidence="2" key="1">
    <citation type="submission" date="2013-11" db="EMBL/GenBank/DDBJ databases">
        <title>The Genome Sequence of Phytophthora parasitica CHvinca01.</title>
        <authorList>
            <consortium name="The Broad Institute Genomics Platform"/>
            <person name="Russ C."/>
            <person name="Tyler B."/>
            <person name="Panabieres F."/>
            <person name="Shan W."/>
            <person name="Tripathy S."/>
            <person name="Grunwald N."/>
            <person name="Machado M."/>
            <person name="Johnson C.S."/>
            <person name="Arredondo F."/>
            <person name="Hong C."/>
            <person name="Coffey M."/>
            <person name="Young S.K."/>
            <person name="Zeng Q."/>
            <person name="Gargeya S."/>
            <person name="Fitzgerald M."/>
            <person name="Abouelleil A."/>
            <person name="Alvarado L."/>
            <person name="Chapman S.B."/>
            <person name="Gainer-Dewar J."/>
            <person name="Goldberg J."/>
            <person name="Griggs A."/>
            <person name="Gujja S."/>
            <person name="Hansen M."/>
            <person name="Howarth C."/>
            <person name="Imamovic A."/>
            <person name="Ireland A."/>
            <person name="Larimer J."/>
            <person name="McCowan C."/>
            <person name="Murphy C."/>
            <person name="Pearson M."/>
            <person name="Poon T.W."/>
            <person name="Priest M."/>
            <person name="Roberts A."/>
            <person name="Saif S."/>
            <person name="Shea T."/>
            <person name="Sykes S."/>
            <person name="Wortman J."/>
            <person name="Nusbaum C."/>
            <person name="Birren B."/>
        </authorList>
    </citation>
    <scope>NUCLEOTIDE SEQUENCE [LARGE SCALE GENOMIC DNA]</scope>
    <source>
        <strain evidence="2">CHvinca01</strain>
    </source>
</reference>
<dbReference type="Proteomes" id="UP000054423">
    <property type="component" value="Unassembled WGS sequence"/>
</dbReference>
<feature type="region of interest" description="Disordered" evidence="1">
    <location>
        <begin position="45"/>
        <end position="65"/>
    </location>
</feature>
<dbReference type="AlphaFoldDB" id="W2L0Q1"/>
<name>W2L0Q1_PHYNI</name>
<dbReference type="OrthoDB" id="125937at2759"/>